<dbReference type="EMBL" id="AYYO01000011">
    <property type="protein sequence ID" value="KRM55848.1"/>
    <property type="molecule type" value="Genomic_DNA"/>
</dbReference>
<name>A0A0R1ZLF3_9LACO</name>
<dbReference type="OrthoDB" id="2240353at2"/>
<evidence type="ECO:0000313" key="3">
    <source>
        <dbReference type="EMBL" id="KRM55848.1"/>
    </source>
</evidence>
<dbReference type="Proteomes" id="UP000051679">
    <property type="component" value="Unassembled WGS sequence"/>
</dbReference>
<evidence type="ECO:0000313" key="4">
    <source>
        <dbReference type="Proteomes" id="UP000051679"/>
    </source>
</evidence>
<dbReference type="PATRIC" id="fig|1291052.5.peg.914"/>
<feature type="domain" description="DUF4097" evidence="2">
    <location>
        <begin position="423"/>
        <end position="590"/>
    </location>
</feature>
<gene>
    <name evidence="3" type="ORF">FC18_GL000898</name>
</gene>
<reference evidence="3 4" key="1">
    <citation type="journal article" date="2015" name="Genome Announc.">
        <title>Expanding the biotechnology potential of lactobacilli through comparative genomics of 213 strains and associated genera.</title>
        <authorList>
            <person name="Sun Z."/>
            <person name="Harris H.M."/>
            <person name="McCann A."/>
            <person name="Guo C."/>
            <person name="Argimon S."/>
            <person name="Zhang W."/>
            <person name="Yang X."/>
            <person name="Jeffery I.B."/>
            <person name="Cooney J.C."/>
            <person name="Kagawa T.F."/>
            <person name="Liu W."/>
            <person name="Song Y."/>
            <person name="Salvetti E."/>
            <person name="Wrobel A."/>
            <person name="Rasinkangas P."/>
            <person name="Parkhill J."/>
            <person name="Rea M.C."/>
            <person name="O'Sullivan O."/>
            <person name="Ritari J."/>
            <person name="Douillard F.P."/>
            <person name="Paul Ross R."/>
            <person name="Yang R."/>
            <person name="Briner A.E."/>
            <person name="Felis G.E."/>
            <person name="de Vos W.M."/>
            <person name="Barrangou R."/>
            <person name="Klaenhammer T.R."/>
            <person name="Caufield P.W."/>
            <person name="Cui Y."/>
            <person name="Zhang H."/>
            <person name="O'Toole P.W."/>
        </authorList>
    </citation>
    <scope>NUCLEOTIDE SEQUENCE [LARGE SCALE GENOMIC DNA]</scope>
    <source>
        <strain evidence="3 4">DSM 20505</strain>
    </source>
</reference>
<feature type="region of interest" description="Disordered" evidence="1">
    <location>
        <begin position="111"/>
        <end position="172"/>
    </location>
</feature>
<dbReference type="STRING" id="1291052.FC18_GL000898"/>
<organism evidence="3 4">
    <name type="scientific">Lacticaseibacillus sharpeae JCM 1186 = DSM 20505</name>
    <dbReference type="NCBI Taxonomy" id="1291052"/>
    <lineage>
        <taxon>Bacteria</taxon>
        <taxon>Bacillati</taxon>
        <taxon>Bacillota</taxon>
        <taxon>Bacilli</taxon>
        <taxon>Lactobacillales</taxon>
        <taxon>Lactobacillaceae</taxon>
        <taxon>Lacticaseibacillus</taxon>
    </lineage>
</organism>
<sequence>METNSELEQQINARLQAILADYAQTPELAELAAEVESNLMAAVIDKVAQGEDEADAIDQAFAEFGDIKGLADELVAAQPQSAAGADQADTADADVHDIARRARNIAAAAVSSAERATKQAARMQAQAKERAEIATQRAEEAKQRASEQQARAEERAADASKRAEEAKQRAAKMQAQAEERAAAAKARAEAAKARAEAARKRAASGDHDGIQIYGDAQSISVNGQVVGVDITADEAENKINKSDDHRVDERVAQNVMHAAIDDINTIVTDHKRDDVEIIATDDDQITVSEYFHRYRPDYNGRITRAGDTLTIASGVRPLGGISLTLGTIHLGFWSHIVIAIPRTFAGKLTLKNDDGNLSVRDFEQPTVLSATNSDGNIELVGLGIKAVAAATADGYLDLRESKVETATLTSQDGNIEVTNVHAEQLSAHTADGAVTVTNVRTTGAFKATSGDGNVTLHNVNGEQVTASTADGDLSFNDVTGSELAVATGDGDADLQALSGAGSFTTGDGDLDIQFTAVTGDITVKSGDGDVDLVLPRQSSYTFDLHAGDGHVDQAEDDVQFTKHGKHRRRGQKGATPTFALTAETGDGDLRLH</sequence>
<accession>A0A0R1ZLF3</accession>
<dbReference type="AlphaFoldDB" id="A0A0R1ZLF3"/>
<dbReference type="RefSeq" id="WP_054677769.1">
    <property type="nucleotide sequence ID" value="NZ_AYYO01000011.1"/>
</dbReference>
<dbReference type="InterPro" id="IPR047928">
    <property type="entry name" value="Perm_prefix_1"/>
</dbReference>
<evidence type="ECO:0000256" key="1">
    <source>
        <dbReference type="SAM" id="MobiDB-lite"/>
    </source>
</evidence>
<evidence type="ECO:0000259" key="2">
    <source>
        <dbReference type="Pfam" id="PF13349"/>
    </source>
</evidence>
<comment type="caution">
    <text evidence="3">The sequence shown here is derived from an EMBL/GenBank/DDBJ whole genome shotgun (WGS) entry which is preliminary data.</text>
</comment>
<dbReference type="NCBIfam" id="NF038403">
    <property type="entry name" value="perm_prefix_1"/>
    <property type="match status" value="1"/>
</dbReference>
<feature type="region of interest" description="Disordered" evidence="1">
    <location>
        <begin position="562"/>
        <end position="592"/>
    </location>
</feature>
<keyword evidence="4" id="KW-1185">Reference proteome</keyword>
<dbReference type="InterPro" id="IPR025164">
    <property type="entry name" value="Toastrack_DUF4097"/>
</dbReference>
<proteinExistence type="predicted"/>
<feature type="compositionally biased region" description="Basic residues" evidence="1">
    <location>
        <begin position="562"/>
        <end position="571"/>
    </location>
</feature>
<feature type="compositionally biased region" description="Basic and acidic residues" evidence="1">
    <location>
        <begin position="127"/>
        <end position="168"/>
    </location>
</feature>
<dbReference type="Pfam" id="PF13349">
    <property type="entry name" value="DUF4097"/>
    <property type="match status" value="1"/>
</dbReference>
<protein>
    <recommendedName>
        <fullName evidence="2">DUF4097 domain-containing protein</fullName>
    </recommendedName>
</protein>